<proteinExistence type="predicted"/>
<name>A0A8S1UHG8_9CILI</name>
<gene>
    <name evidence="1" type="ORF">PPENT_87.1.T0370208</name>
</gene>
<dbReference type="Proteomes" id="UP000689195">
    <property type="component" value="Unassembled WGS sequence"/>
</dbReference>
<sequence length="90" mass="10766">MTEILSFLFSLGFIHQYTKSRNSLSNIFLGQQEADDLQKNKQSEIDKKILKFYEIRTQRKKENKKSCNYLCRHLLDDLSIKIIFIFCDIE</sequence>
<accession>A0A8S1UHG8</accession>
<evidence type="ECO:0000313" key="2">
    <source>
        <dbReference type="Proteomes" id="UP000689195"/>
    </source>
</evidence>
<keyword evidence="2" id="KW-1185">Reference proteome</keyword>
<reference evidence="1" key="1">
    <citation type="submission" date="2021-01" db="EMBL/GenBank/DDBJ databases">
        <authorList>
            <consortium name="Genoscope - CEA"/>
            <person name="William W."/>
        </authorList>
    </citation>
    <scope>NUCLEOTIDE SEQUENCE</scope>
</reference>
<organism evidence="1 2">
    <name type="scientific">Paramecium pentaurelia</name>
    <dbReference type="NCBI Taxonomy" id="43138"/>
    <lineage>
        <taxon>Eukaryota</taxon>
        <taxon>Sar</taxon>
        <taxon>Alveolata</taxon>
        <taxon>Ciliophora</taxon>
        <taxon>Intramacronucleata</taxon>
        <taxon>Oligohymenophorea</taxon>
        <taxon>Peniculida</taxon>
        <taxon>Parameciidae</taxon>
        <taxon>Paramecium</taxon>
    </lineage>
</organism>
<evidence type="ECO:0000313" key="1">
    <source>
        <dbReference type="EMBL" id="CAD8162116.1"/>
    </source>
</evidence>
<dbReference type="EMBL" id="CAJJDO010000037">
    <property type="protein sequence ID" value="CAD8162116.1"/>
    <property type="molecule type" value="Genomic_DNA"/>
</dbReference>
<comment type="caution">
    <text evidence="1">The sequence shown here is derived from an EMBL/GenBank/DDBJ whole genome shotgun (WGS) entry which is preliminary data.</text>
</comment>
<dbReference type="AlphaFoldDB" id="A0A8S1UHG8"/>
<protein>
    <submittedName>
        <fullName evidence="1">Uncharacterized protein</fullName>
    </submittedName>
</protein>